<evidence type="ECO:0000313" key="6">
    <source>
        <dbReference type="Proteomes" id="UP000694861"/>
    </source>
</evidence>
<keyword evidence="3" id="KW-0808">Transferase</keyword>
<evidence type="ECO:0000256" key="3">
    <source>
        <dbReference type="ARBA" id="ARBA00022679"/>
    </source>
</evidence>
<dbReference type="RefSeq" id="XP_008234103.1">
    <property type="nucleotide sequence ID" value="XM_008235881.2"/>
</dbReference>
<dbReference type="InterPro" id="IPR019942">
    <property type="entry name" value="DapL/ALD1"/>
</dbReference>
<organism evidence="6 7">
    <name type="scientific">Prunus mume</name>
    <name type="common">Japanese apricot</name>
    <name type="synonym">Armeniaca mume</name>
    <dbReference type="NCBI Taxonomy" id="102107"/>
    <lineage>
        <taxon>Eukaryota</taxon>
        <taxon>Viridiplantae</taxon>
        <taxon>Streptophyta</taxon>
        <taxon>Embryophyta</taxon>
        <taxon>Tracheophyta</taxon>
        <taxon>Spermatophyta</taxon>
        <taxon>Magnoliopsida</taxon>
        <taxon>eudicotyledons</taxon>
        <taxon>Gunneridae</taxon>
        <taxon>Pentapetalae</taxon>
        <taxon>rosids</taxon>
        <taxon>fabids</taxon>
        <taxon>Rosales</taxon>
        <taxon>Rosaceae</taxon>
        <taxon>Amygdaloideae</taxon>
        <taxon>Amygdaleae</taxon>
        <taxon>Prunus</taxon>
    </lineage>
</organism>
<reference evidence="7" key="2">
    <citation type="submission" date="2025-08" db="UniProtKB">
        <authorList>
            <consortium name="RefSeq"/>
        </authorList>
    </citation>
    <scope>IDENTIFICATION</scope>
</reference>
<proteinExistence type="predicted"/>
<dbReference type="InterPro" id="IPR004839">
    <property type="entry name" value="Aminotransferase_I/II_large"/>
</dbReference>
<evidence type="ECO:0000256" key="1">
    <source>
        <dbReference type="ARBA" id="ARBA00001933"/>
    </source>
</evidence>
<dbReference type="SUPFAM" id="SSF53383">
    <property type="entry name" value="PLP-dependent transferases"/>
    <property type="match status" value="1"/>
</dbReference>
<dbReference type="Gene3D" id="3.40.640.10">
    <property type="entry name" value="Type I PLP-dependent aspartate aminotransferase-like (Major domain)"/>
    <property type="match status" value="1"/>
</dbReference>
<dbReference type="InterPro" id="IPR015424">
    <property type="entry name" value="PyrdxlP-dep_Trfase"/>
</dbReference>
<reference evidence="6" key="1">
    <citation type="journal article" date="2012" name="Nat. Commun.">
        <title>The genome of Prunus mume.</title>
        <authorList>
            <person name="Zhang Q."/>
            <person name="Chen W."/>
            <person name="Sun L."/>
            <person name="Zhao F."/>
            <person name="Huang B."/>
            <person name="Yang W."/>
            <person name="Tao Y."/>
            <person name="Wang J."/>
            <person name="Yuan Z."/>
            <person name="Fan G."/>
            <person name="Xing Z."/>
            <person name="Han C."/>
            <person name="Pan H."/>
            <person name="Zhong X."/>
            <person name="Shi W."/>
            <person name="Liang X."/>
            <person name="Du D."/>
            <person name="Sun F."/>
            <person name="Xu Z."/>
            <person name="Hao R."/>
            <person name="Lv T."/>
            <person name="Lv Y."/>
            <person name="Zheng Z."/>
            <person name="Sun M."/>
            <person name="Luo L."/>
            <person name="Cai M."/>
            <person name="Gao Y."/>
            <person name="Wang J."/>
            <person name="Yin Y."/>
            <person name="Xu X."/>
            <person name="Cheng T."/>
            <person name="Wang J."/>
        </authorList>
    </citation>
    <scope>NUCLEOTIDE SEQUENCE [LARGE SCALE GENOMIC DNA]</scope>
</reference>
<evidence type="ECO:0000256" key="2">
    <source>
        <dbReference type="ARBA" id="ARBA00022576"/>
    </source>
</evidence>
<dbReference type="Pfam" id="PF00155">
    <property type="entry name" value="Aminotran_1_2"/>
    <property type="match status" value="1"/>
</dbReference>
<sequence length="314" mass="34658">MSTVGYGFAEAYVLRGLHKKKLKMEQEEERAKLGRAESEIGIYILDSTVIGGRAGRFQEETGKYKNIVYLNCRPENNFFPDLSTASRADIIFFCSPNNPTGNAASQQQLKQLVEFAKANGSIIVYDSSYAAYISDDSPRSIYEIPGAREVAIEVSSFSKFAGFTGVRLGWTVVPDELLYANGFPVIKDYSRIVCTCFNGASNIAQAGGLACLSEEGYQAITTVVDYYKENAKIIVDTFRSLGLKVYGGKNAPYIWVHFPGLSSWDVFNEILEKTDIVTIPGKGFGPGGEEYIRVGAFAHRESILEASKRLKTLF</sequence>
<comment type="cofactor">
    <cofactor evidence="1">
        <name>pyridoxal 5'-phosphate</name>
        <dbReference type="ChEBI" id="CHEBI:597326"/>
    </cofactor>
</comment>
<evidence type="ECO:0000256" key="4">
    <source>
        <dbReference type="ARBA" id="ARBA00022898"/>
    </source>
</evidence>
<keyword evidence="4" id="KW-0663">Pyridoxal phosphate</keyword>
<dbReference type="GO" id="GO:0008483">
    <property type="term" value="F:transaminase activity"/>
    <property type="evidence" value="ECO:0007669"/>
    <property type="project" value="UniProtKB-KW"/>
</dbReference>
<dbReference type="InterPro" id="IPR015421">
    <property type="entry name" value="PyrdxlP-dep_Trfase_major"/>
</dbReference>
<accession>A0ABM0P435</accession>
<dbReference type="Proteomes" id="UP000694861">
    <property type="component" value="Linkage group LG5"/>
</dbReference>
<feature type="domain" description="Aminotransferase class I/classII large" evidence="5">
    <location>
        <begin position="67"/>
        <end position="298"/>
    </location>
</feature>
<protein>
    <submittedName>
        <fullName evidence="7">Probable LL-diaminopimelate aminotransferase, chloroplastic</fullName>
    </submittedName>
</protein>
<dbReference type="Gene3D" id="3.90.1150.10">
    <property type="entry name" value="Aspartate Aminotransferase, domain 1"/>
    <property type="match status" value="1"/>
</dbReference>
<keyword evidence="6" id="KW-1185">Reference proteome</keyword>
<name>A0ABM0P435_PRUMU</name>
<evidence type="ECO:0000259" key="5">
    <source>
        <dbReference type="Pfam" id="PF00155"/>
    </source>
</evidence>
<gene>
    <name evidence="7" type="primary">LOC103333087</name>
</gene>
<dbReference type="PANTHER" id="PTHR43144">
    <property type="entry name" value="AMINOTRANSFERASE"/>
    <property type="match status" value="1"/>
</dbReference>
<evidence type="ECO:0000313" key="7">
    <source>
        <dbReference type="RefSeq" id="XP_008234103.1"/>
    </source>
</evidence>
<keyword evidence="2 7" id="KW-0032">Aminotransferase</keyword>
<dbReference type="InterPro" id="IPR015422">
    <property type="entry name" value="PyrdxlP-dep_Trfase_small"/>
</dbReference>
<dbReference type="GeneID" id="103333087"/>
<dbReference type="CDD" id="cd00609">
    <property type="entry name" value="AAT_like"/>
    <property type="match status" value="1"/>
</dbReference>